<dbReference type="EMBL" id="GBEZ01023733">
    <property type="protein sequence ID" value="JAC63179.1"/>
    <property type="molecule type" value="Transcribed_RNA"/>
</dbReference>
<dbReference type="AlphaFoldDB" id="A0A061QXK6"/>
<dbReference type="PANTHER" id="PTHR23500">
    <property type="entry name" value="SOLUTE CARRIER FAMILY 2, FACILITATED GLUCOSE TRANSPORTER"/>
    <property type="match status" value="1"/>
</dbReference>
<evidence type="ECO:0000256" key="8">
    <source>
        <dbReference type="ARBA" id="ARBA00023136"/>
    </source>
</evidence>
<dbReference type="InterPro" id="IPR045262">
    <property type="entry name" value="STP/PLT_plant"/>
</dbReference>
<dbReference type="PROSITE" id="PS00217">
    <property type="entry name" value="SUGAR_TRANSPORT_2"/>
    <property type="match status" value="1"/>
</dbReference>
<keyword evidence="6" id="KW-0769">Symport</keyword>
<evidence type="ECO:0000313" key="13">
    <source>
        <dbReference type="EMBL" id="JAC63179.1"/>
    </source>
</evidence>
<dbReference type="SUPFAM" id="SSF103473">
    <property type="entry name" value="MFS general substrate transporter"/>
    <property type="match status" value="1"/>
</dbReference>
<evidence type="ECO:0000256" key="4">
    <source>
        <dbReference type="ARBA" id="ARBA00022597"/>
    </source>
</evidence>
<proteinExistence type="inferred from homology"/>
<comment type="similarity">
    <text evidence="2 9">Belongs to the major facilitator superfamily. Sugar transporter (TC 2.A.1.1) family.</text>
</comment>
<comment type="subcellular location">
    <subcellularLocation>
        <location evidence="1">Membrane</location>
        <topology evidence="1">Multi-pass membrane protein</topology>
    </subcellularLocation>
</comment>
<feature type="transmembrane region" description="Helical" evidence="11">
    <location>
        <begin position="35"/>
        <end position="55"/>
    </location>
</feature>
<feature type="transmembrane region" description="Helical" evidence="11">
    <location>
        <begin position="318"/>
        <end position="339"/>
    </location>
</feature>
<feature type="transmembrane region" description="Helical" evidence="11">
    <location>
        <begin position="162"/>
        <end position="183"/>
    </location>
</feature>
<dbReference type="Pfam" id="PF00083">
    <property type="entry name" value="Sugar_tr"/>
    <property type="match status" value="1"/>
</dbReference>
<protein>
    <submittedName>
        <fullName evidence="13">Sugar transport protein 13-like</fullName>
    </submittedName>
</protein>
<accession>A0A061QXK6</accession>
<dbReference type="Gene3D" id="1.20.1250.20">
    <property type="entry name" value="MFS general substrate transporter like domains"/>
    <property type="match status" value="1"/>
</dbReference>
<name>A0A061QXK6_9CHLO</name>
<feature type="domain" description="Major facilitator superfamily (MFS) profile" evidence="12">
    <location>
        <begin position="42"/>
        <end position="510"/>
    </location>
</feature>
<evidence type="ECO:0000256" key="5">
    <source>
        <dbReference type="ARBA" id="ARBA00022692"/>
    </source>
</evidence>
<dbReference type="InterPro" id="IPR005829">
    <property type="entry name" value="Sugar_transporter_CS"/>
</dbReference>
<feature type="transmembrane region" description="Helical" evidence="11">
    <location>
        <begin position="195"/>
        <end position="217"/>
    </location>
</feature>
<organism evidence="13">
    <name type="scientific">Tetraselmis sp. GSL018</name>
    <dbReference type="NCBI Taxonomy" id="582737"/>
    <lineage>
        <taxon>Eukaryota</taxon>
        <taxon>Viridiplantae</taxon>
        <taxon>Chlorophyta</taxon>
        <taxon>core chlorophytes</taxon>
        <taxon>Chlorodendrophyceae</taxon>
        <taxon>Chlorodendrales</taxon>
        <taxon>Chlorodendraceae</taxon>
        <taxon>Tetraselmis</taxon>
    </lineage>
</organism>
<dbReference type="GO" id="GO:0015293">
    <property type="term" value="F:symporter activity"/>
    <property type="evidence" value="ECO:0007669"/>
    <property type="project" value="UniProtKB-KW"/>
</dbReference>
<dbReference type="InterPro" id="IPR005828">
    <property type="entry name" value="MFS_sugar_transport-like"/>
</dbReference>
<keyword evidence="7 11" id="KW-1133">Transmembrane helix</keyword>
<dbReference type="PRINTS" id="PR00171">
    <property type="entry name" value="SUGRTRNSPORT"/>
</dbReference>
<feature type="transmembrane region" description="Helical" evidence="11">
    <location>
        <begin position="233"/>
        <end position="252"/>
    </location>
</feature>
<dbReference type="InterPro" id="IPR020846">
    <property type="entry name" value="MFS_dom"/>
</dbReference>
<keyword evidence="5 11" id="KW-0812">Transmembrane</keyword>
<evidence type="ECO:0000256" key="6">
    <source>
        <dbReference type="ARBA" id="ARBA00022847"/>
    </source>
</evidence>
<gene>
    <name evidence="13" type="ORF">TSPGSL018_21279</name>
</gene>
<evidence type="ECO:0000256" key="3">
    <source>
        <dbReference type="ARBA" id="ARBA00022448"/>
    </source>
</evidence>
<dbReference type="InterPro" id="IPR036259">
    <property type="entry name" value="MFS_trans_sf"/>
</dbReference>
<keyword evidence="4 13" id="KW-0762">Sugar transport</keyword>
<dbReference type="GO" id="GO:0015144">
    <property type="term" value="F:carbohydrate transmembrane transporter activity"/>
    <property type="evidence" value="ECO:0007669"/>
    <property type="project" value="InterPro"/>
</dbReference>
<evidence type="ECO:0000256" key="1">
    <source>
        <dbReference type="ARBA" id="ARBA00004141"/>
    </source>
</evidence>
<reference evidence="13" key="1">
    <citation type="submission" date="2014-05" db="EMBL/GenBank/DDBJ databases">
        <title>The transcriptome of the halophilic microalga Tetraselmis sp. GSL018 isolated from the Great Salt Lake, Utah.</title>
        <authorList>
            <person name="Jinkerson R.E."/>
            <person name="D'Adamo S."/>
            <person name="Posewitz M.C."/>
        </authorList>
    </citation>
    <scope>NUCLEOTIDE SEQUENCE</scope>
    <source>
        <strain evidence="13">GSL018</strain>
    </source>
</reference>
<evidence type="ECO:0000256" key="9">
    <source>
        <dbReference type="RuleBase" id="RU003346"/>
    </source>
</evidence>
<feature type="transmembrane region" description="Helical" evidence="11">
    <location>
        <begin position="482"/>
        <end position="506"/>
    </location>
</feature>
<feature type="transmembrane region" description="Helical" evidence="11">
    <location>
        <begin position="104"/>
        <end position="125"/>
    </location>
</feature>
<evidence type="ECO:0000256" key="10">
    <source>
        <dbReference type="SAM" id="MobiDB-lite"/>
    </source>
</evidence>
<dbReference type="NCBIfam" id="TIGR00879">
    <property type="entry name" value="SP"/>
    <property type="match status" value="1"/>
</dbReference>
<evidence type="ECO:0000256" key="11">
    <source>
        <dbReference type="SAM" id="Phobius"/>
    </source>
</evidence>
<evidence type="ECO:0000256" key="2">
    <source>
        <dbReference type="ARBA" id="ARBA00010992"/>
    </source>
</evidence>
<evidence type="ECO:0000256" key="7">
    <source>
        <dbReference type="ARBA" id="ARBA00022989"/>
    </source>
</evidence>
<feature type="transmembrane region" description="Helical" evidence="11">
    <location>
        <begin position="359"/>
        <end position="380"/>
    </location>
</feature>
<dbReference type="PROSITE" id="PS00216">
    <property type="entry name" value="SUGAR_TRANSPORT_1"/>
    <property type="match status" value="1"/>
</dbReference>
<feature type="transmembrane region" description="Helical" evidence="11">
    <location>
        <begin position="387"/>
        <end position="405"/>
    </location>
</feature>
<feature type="region of interest" description="Disordered" evidence="10">
    <location>
        <begin position="587"/>
        <end position="607"/>
    </location>
</feature>
<feature type="transmembrane region" description="Helical" evidence="11">
    <location>
        <begin position="417"/>
        <end position="435"/>
    </location>
</feature>
<dbReference type="InterPro" id="IPR003663">
    <property type="entry name" value="Sugar/inositol_transpt"/>
</dbReference>
<evidence type="ECO:0000259" key="12">
    <source>
        <dbReference type="PROSITE" id="PS50850"/>
    </source>
</evidence>
<feature type="transmembrane region" description="Helical" evidence="11">
    <location>
        <begin position="137"/>
        <end position="156"/>
    </location>
</feature>
<dbReference type="PANTHER" id="PTHR23500:SF357">
    <property type="entry name" value="IP12678P"/>
    <property type="match status" value="1"/>
</dbReference>
<feature type="transmembrane region" description="Helical" evidence="11">
    <location>
        <begin position="456"/>
        <end position="476"/>
    </location>
</feature>
<dbReference type="PROSITE" id="PS50850">
    <property type="entry name" value="MFS"/>
    <property type="match status" value="1"/>
</dbReference>
<sequence>MDPGGRPAAALPAETVQALSSIHSRSTDPDEDRPLNWKLLFVIVVASSAGSLFGYDLGVIGSIGKVPGFQEFYWGAAPRAEEQGPAPPQSPGVALVATACQDGVSVGVLLTISLFGSGMAGGLLGSYLTARLGRRRSIIIASATYMLGTCVEGLAGSVAMFYIGRVILGAGVGITNQAVPVYLAEIAPARNRGAIGISFQFFITFGILLATVVSFLVRNVPGSGGPSGHEWRWVLMIGALPSLLVMYGAVLLTDTPQYILCSGKDTAKAQAYYLLSKLRRSEDIGHEFQMMCLYCERRHSFLESWRFMFLDRRRLPPILVTTALVVFQQITFLNGFLFFLPSLFRGVMTSTDPENSELFASLTNSLLNFLATGTAVYVADRFGRRPLLIYAGFQLALAAVAMAVLTTTIPRTDVSDALAFSVITVVGLFVTAYAYSWGPLPWTIPAEINAWPWRSAGTSFAVIVNFAVSILAAGVFNSLLCAMGFGLFVLITVVVVVATVVAFLLIPETAHVDLNEAEFLFKGHWLWRRFYPPDEQIEALPRPTCAAVCCCCSSFPEEEVAEPQLEAPISQDTRTITSTPTLTELYGIPSSVKSGGSKARSFDRATP</sequence>
<keyword evidence="3 9" id="KW-0813">Transport</keyword>
<keyword evidence="8 11" id="KW-0472">Membrane</keyword>
<dbReference type="GO" id="GO:0016020">
    <property type="term" value="C:membrane"/>
    <property type="evidence" value="ECO:0007669"/>
    <property type="project" value="UniProtKB-SubCell"/>
</dbReference>